<dbReference type="EMBL" id="GIFC01008555">
    <property type="protein sequence ID" value="MXU90638.1"/>
    <property type="molecule type" value="Transcribed_RNA"/>
</dbReference>
<name>A0A6B0UMK3_IXORI</name>
<sequence length="116" mass="12923">MGKGFSLRRRVWPINQLFDNFKPHPAAEIGLKISVVDNKLWSVSPLQNINIKINSVTKSYLNQLCTNKFSYKKLQAEPALHLASVPITTLSANTTSAPFRILLGKNISGHTISHLI</sequence>
<reference evidence="1" key="1">
    <citation type="submission" date="2019-12" db="EMBL/GenBank/DDBJ databases">
        <title>An insight into the sialome of adult female Ixodes ricinus ticks feeding for 6 days.</title>
        <authorList>
            <person name="Perner J."/>
            <person name="Ribeiro J.M.C."/>
        </authorList>
    </citation>
    <scope>NUCLEOTIDE SEQUENCE</scope>
    <source>
        <strain evidence="1">Semi-engorged</strain>
        <tissue evidence="1">Salivary glands</tissue>
    </source>
</reference>
<proteinExistence type="predicted"/>
<organism evidence="1">
    <name type="scientific">Ixodes ricinus</name>
    <name type="common">Common tick</name>
    <name type="synonym">Acarus ricinus</name>
    <dbReference type="NCBI Taxonomy" id="34613"/>
    <lineage>
        <taxon>Eukaryota</taxon>
        <taxon>Metazoa</taxon>
        <taxon>Ecdysozoa</taxon>
        <taxon>Arthropoda</taxon>
        <taxon>Chelicerata</taxon>
        <taxon>Arachnida</taxon>
        <taxon>Acari</taxon>
        <taxon>Parasitiformes</taxon>
        <taxon>Ixodida</taxon>
        <taxon>Ixodoidea</taxon>
        <taxon>Ixodidae</taxon>
        <taxon>Ixodinae</taxon>
        <taxon>Ixodes</taxon>
    </lineage>
</organism>
<protein>
    <submittedName>
        <fullName evidence="1">Uncharacterized protein</fullName>
    </submittedName>
</protein>
<accession>A0A6B0UMK3</accession>
<dbReference type="AlphaFoldDB" id="A0A6B0UMK3"/>
<evidence type="ECO:0000313" key="1">
    <source>
        <dbReference type="EMBL" id="MXU90638.1"/>
    </source>
</evidence>